<feature type="region of interest" description="Disordered" evidence="1">
    <location>
        <begin position="132"/>
        <end position="183"/>
    </location>
</feature>
<feature type="non-terminal residue" evidence="2">
    <location>
        <position position="183"/>
    </location>
</feature>
<evidence type="ECO:0000313" key="2">
    <source>
        <dbReference type="EMBL" id="CAB4033949.1"/>
    </source>
</evidence>
<proteinExistence type="predicted"/>
<organism evidence="2 3">
    <name type="scientific">Paramuricea clavata</name>
    <name type="common">Red gorgonian</name>
    <name type="synonym">Violescent sea-whip</name>
    <dbReference type="NCBI Taxonomy" id="317549"/>
    <lineage>
        <taxon>Eukaryota</taxon>
        <taxon>Metazoa</taxon>
        <taxon>Cnidaria</taxon>
        <taxon>Anthozoa</taxon>
        <taxon>Octocorallia</taxon>
        <taxon>Malacalcyonacea</taxon>
        <taxon>Plexauridae</taxon>
        <taxon>Paramuricea</taxon>
    </lineage>
</organism>
<dbReference type="AlphaFoldDB" id="A0A6S7LKX5"/>
<accession>A0A6S7LKX5</accession>
<name>A0A6S7LKX5_PARCT</name>
<reference evidence="2" key="1">
    <citation type="submission" date="2020-04" db="EMBL/GenBank/DDBJ databases">
        <authorList>
            <person name="Alioto T."/>
            <person name="Alioto T."/>
            <person name="Gomez Garrido J."/>
        </authorList>
    </citation>
    <scope>NUCLEOTIDE SEQUENCE</scope>
    <source>
        <strain evidence="2">A484AB</strain>
    </source>
</reference>
<feature type="compositionally biased region" description="Polar residues" evidence="1">
    <location>
        <begin position="161"/>
        <end position="183"/>
    </location>
</feature>
<evidence type="ECO:0000256" key="1">
    <source>
        <dbReference type="SAM" id="MobiDB-lite"/>
    </source>
</evidence>
<dbReference type="Proteomes" id="UP001152795">
    <property type="component" value="Unassembled WGS sequence"/>
</dbReference>
<gene>
    <name evidence="2" type="ORF">PACLA_8A089227</name>
</gene>
<protein>
    <submittedName>
        <fullName evidence="2">Uncharacterized protein</fullName>
    </submittedName>
</protein>
<feature type="non-terminal residue" evidence="2">
    <location>
        <position position="1"/>
    </location>
</feature>
<keyword evidence="3" id="KW-1185">Reference proteome</keyword>
<dbReference type="EMBL" id="CACRXK020019689">
    <property type="protein sequence ID" value="CAB4033949.1"/>
    <property type="molecule type" value="Genomic_DNA"/>
</dbReference>
<comment type="caution">
    <text evidence="2">The sequence shown here is derived from an EMBL/GenBank/DDBJ whole genome shotgun (WGS) entry which is preliminary data.</text>
</comment>
<feature type="compositionally biased region" description="Basic and acidic residues" evidence="1">
    <location>
        <begin position="143"/>
        <end position="154"/>
    </location>
</feature>
<evidence type="ECO:0000313" key="3">
    <source>
        <dbReference type="Proteomes" id="UP001152795"/>
    </source>
</evidence>
<sequence length="183" mass="21101">SCPKEKLKELFREFVCGYLAKHARAKYLVKLKEDRSFLRFDGIDEISSLCREYIYKEEKKELNSGLDNFLKMLVLFEKNKSLESVGRGKRYGKEYLEYEVNSSELWHLLTRSYSIKRNSRMRHKNFCANHGEASSDTGLGVSKSDDATVNENHENFPVSHSVPSSEPYSDTGVSQSDDQLIEP</sequence>